<dbReference type="Proteomes" id="UP000266723">
    <property type="component" value="Unassembled WGS sequence"/>
</dbReference>
<gene>
    <name evidence="2" type="ORF">DY000_02050261</name>
</gene>
<dbReference type="InterPro" id="IPR001810">
    <property type="entry name" value="F-box_dom"/>
</dbReference>
<dbReference type="Gene3D" id="1.20.1280.50">
    <property type="match status" value="1"/>
</dbReference>
<evidence type="ECO:0000259" key="1">
    <source>
        <dbReference type="PROSITE" id="PS50181"/>
    </source>
</evidence>
<dbReference type="Pfam" id="PF00646">
    <property type="entry name" value="F-box"/>
    <property type="match status" value="1"/>
</dbReference>
<dbReference type="InterPro" id="IPR036047">
    <property type="entry name" value="F-box-like_dom_sf"/>
</dbReference>
<evidence type="ECO:0000313" key="2">
    <source>
        <dbReference type="EMBL" id="KAF3610278.1"/>
    </source>
</evidence>
<feature type="domain" description="F-box" evidence="1">
    <location>
        <begin position="2"/>
        <end position="48"/>
    </location>
</feature>
<dbReference type="PROSITE" id="PS50181">
    <property type="entry name" value="FBOX"/>
    <property type="match status" value="1"/>
</dbReference>
<dbReference type="EMBL" id="QGKV02000297">
    <property type="protein sequence ID" value="KAF3610278.1"/>
    <property type="molecule type" value="Genomic_DNA"/>
</dbReference>
<protein>
    <recommendedName>
        <fullName evidence="1">F-box domain-containing protein</fullName>
    </recommendedName>
</protein>
<dbReference type="SMART" id="SM00256">
    <property type="entry name" value="FBOX"/>
    <property type="match status" value="1"/>
</dbReference>
<evidence type="ECO:0000313" key="3">
    <source>
        <dbReference type="Proteomes" id="UP000266723"/>
    </source>
</evidence>
<dbReference type="SUPFAM" id="SSF81383">
    <property type="entry name" value="F-box domain"/>
    <property type="match status" value="1"/>
</dbReference>
<comment type="caution">
    <text evidence="2">The sequence shown here is derived from an EMBL/GenBank/DDBJ whole genome shotgun (WGS) entry which is preliminary data.</text>
</comment>
<name>A0ABQ7F4P7_BRACR</name>
<dbReference type="CDD" id="cd22157">
    <property type="entry name" value="F-box_AtFBW1-like"/>
    <property type="match status" value="1"/>
</dbReference>
<keyword evidence="3" id="KW-1185">Reference proteome</keyword>
<reference evidence="2 3" key="1">
    <citation type="journal article" date="2020" name="BMC Genomics">
        <title>Intraspecific diversification of the crop wild relative Brassica cretica Lam. using demographic model selection.</title>
        <authorList>
            <person name="Kioukis A."/>
            <person name="Michalopoulou V.A."/>
            <person name="Briers L."/>
            <person name="Pirintsos S."/>
            <person name="Studholme D.J."/>
            <person name="Pavlidis P."/>
            <person name="Sarris P.F."/>
        </authorList>
    </citation>
    <scope>NUCLEOTIDE SEQUENCE [LARGE SCALE GENOMIC DNA]</scope>
    <source>
        <strain evidence="3">cv. PFS-1207/04</strain>
    </source>
</reference>
<organism evidence="2 3">
    <name type="scientific">Brassica cretica</name>
    <name type="common">Mustard</name>
    <dbReference type="NCBI Taxonomy" id="69181"/>
    <lineage>
        <taxon>Eukaryota</taxon>
        <taxon>Viridiplantae</taxon>
        <taxon>Streptophyta</taxon>
        <taxon>Embryophyta</taxon>
        <taxon>Tracheophyta</taxon>
        <taxon>Spermatophyta</taxon>
        <taxon>Magnoliopsida</taxon>
        <taxon>eudicotyledons</taxon>
        <taxon>Gunneridae</taxon>
        <taxon>Pentapetalae</taxon>
        <taxon>rosids</taxon>
        <taxon>malvids</taxon>
        <taxon>Brassicales</taxon>
        <taxon>Brassicaceae</taxon>
        <taxon>Brassiceae</taxon>
        <taxon>Brassica</taxon>
    </lineage>
</organism>
<accession>A0ABQ7F4P7</accession>
<sequence length="86" mass="10013">MTLRLPHLPWDLVVEILSRVPATSLSPLRFTCQRWNDLFNDQDFIKKHLDKAAKQCMVLMLSDLKVYSMNVDHDGVHDNVLIHKPC</sequence>
<proteinExistence type="predicted"/>